<gene>
    <name evidence="2" type="primary">mutE1</name>
    <name evidence="2" type="ordered locus">SMU_655</name>
</gene>
<dbReference type="OrthoDB" id="9776525at2"/>
<keyword evidence="1" id="KW-0472">Membrane</keyword>
<proteinExistence type="predicted"/>
<protein>
    <submittedName>
        <fullName evidence="2">MutE</fullName>
    </submittedName>
</protein>
<name>Q8DV53_STRMU</name>
<evidence type="ECO:0000313" key="3">
    <source>
        <dbReference type="Proteomes" id="UP000002512"/>
    </source>
</evidence>
<keyword evidence="1" id="KW-0812">Transmembrane</keyword>
<sequence length="82" mass="9610">MLGMFQTERLKLKRTMAKKLLFLGPLLVVIHGFMAPQYLITDAYNWWYIMIFPGLLTLFAALINTYEEKSCIIEQSFLCPFL</sequence>
<evidence type="ECO:0000313" key="2">
    <source>
        <dbReference type="EMBL" id="AAN58389.1"/>
    </source>
</evidence>
<keyword evidence="3" id="KW-1185">Reference proteome</keyword>
<dbReference type="HOGENOM" id="CLU_2556887_0_0_9"/>
<dbReference type="eggNOG" id="COG4200">
    <property type="taxonomic scope" value="Bacteria"/>
</dbReference>
<dbReference type="EMBL" id="AE014133">
    <property type="protein sequence ID" value="AAN58389.1"/>
    <property type="molecule type" value="Genomic_DNA"/>
</dbReference>
<feature type="transmembrane region" description="Helical" evidence="1">
    <location>
        <begin position="20"/>
        <end position="40"/>
    </location>
</feature>
<feature type="transmembrane region" description="Helical" evidence="1">
    <location>
        <begin position="46"/>
        <end position="66"/>
    </location>
</feature>
<dbReference type="AlphaFoldDB" id="Q8DV53"/>
<dbReference type="KEGG" id="smu:SMU_655"/>
<dbReference type="Proteomes" id="UP000002512">
    <property type="component" value="Chromosome"/>
</dbReference>
<organism evidence="2 3">
    <name type="scientific">Streptococcus mutans serotype c (strain ATCC 700610 / UA159)</name>
    <dbReference type="NCBI Taxonomy" id="210007"/>
    <lineage>
        <taxon>Bacteria</taxon>
        <taxon>Bacillati</taxon>
        <taxon>Bacillota</taxon>
        <taxon>Bacilli</taxon>
        <taxon>Lactobacillales</taxon>
        <taxon>Streptococcaceae</taxon>
        <taxon>Streptococcus</taxon>
    </lineage>
</organism>
<reference evidence="2 3" key="1">
    <citation type="journal article" date="2002" name="Proc. Natl. Acad. Sci. U.S.A.">
        <title>Genome sequence of Streptococcus mutans UA159, a cariogenic dental pathogen.</title>
        <authorList>
            <person name="Ajdic D."/>
            <person name="McShan W.M."/>
            <person name="McLaughlin R.E."/>
            <person name="Savic G."/>
            <person name="Chang J."/>
            <person name="Carson M.B."/>
            <person name="Primeaux C."/>
            <person name="Tian R."/>
            <person name="Kenton S."/>
            <person name="Jia H."/>
            <person name="Lin S."/>
            <person name="Qian Y."/>
            <person name="Li S."/>
            <person name="Zhu H."/>
            <person name="Najar F."/>
            <person name="Lai H."/>
            <person name="White J."/>
            <person name="Roe B.A."/>
            <person name="Ferretti J.J."/>
        </authorList>
    </citation>
    <scope>NUCLEOTIDE SEQUENCE [LARGE SCALE GENOMIC DNA]</scope>
    <source>
        <strain evidence="3">ATCC 700610 / UA159</strain>
    </source>
</reference>
<dbReference type="STRING" id="210007.SMU_655"/>
<keyword evidence="1" id="KW-1133">Transmembrane helix</keyword>
<evidence type="ECO:0000256" key="1">
    <source>
        <dbReference type="SAM" id="Phobius"/>
    </source>
</evidence>
<accession>Q8DV53</accession>